<reference evidence="5" key="2">
    <citation type="journal article" date="2008" name="Nucleic Acids Res.">
        <title>The rice annotation project database (RAP-DB): 2008 update.</title>
        <authorList>
            <consortium name="The rice annotation project (RAP)"/>
        </authorList>
    </citation>
    <scope>GENOME REANNOTATION</scope>
    <source>
        <strain evidence="5">cv. Nipponbare</strain>
    </source>
</reference>
<feature type="domain" description="Trichome birefringence-like C-terminal" evidence="3">
    <location>
        <begin position="63"/>
        <end position="154"/>
    </location>
</feature>
<dbReference type="Pfam" id="PF13839">
    <property type="entry name" value="PC-Esterase"/>
    <property type="match status" value="1"/>
</dbReference>
<protein>
    <submittedName>
        <fullName evidence="4">OSJNBb0017I01.14 protein</fullName>
    </submittedName>
</protein>
<evidence type="ECO:0000256" key="1">
    <source>
        <dbReference type="ARBA" id="ARBA00007727"/>
    </source>
</evidence>
<accession>Q7XKE0</accession>
<evidence type="ECO:0000256" key="2">
    <source>
        <dbReference type="SAM" id="SignalP"/>
    </source>
</evidence>
<dbReference type="InterPro" id="IPR029962">
    <property type="entry name" value="TBL"/>
</dbReference>
<evidence type="ECO:0000313" key="4">
    <source>
        <dbReference type="EMBL" id="CAE05734.1"/>
    </source>
</evidence>
<feature type="chain" id="PRO_5004293593" evidence="2">
    <location>
        <begin position="33"/>
        <end position="156"/>
    </location>
</feature>
<feature type="signal peptide" evidence="2">
    <location>
        <begin position="1"/>
        <end position="32"/>
    </location>
</feature>
<dbReference type="PANTHER" id="PTHR32285:SF67">
    <property type="entry name" value="XYLAN O-ACETYLTRANSFERASE 11-RELATED"/>
    <property type="match status" value="1"/>
</dbReference>
<keyword evidence="2" id="KW-0732">Signal</keyword>
<proteinExistence type="inferred from homology"/>
<evidence type="ECO:0000259" key="3">
    <source>
        <dbReference type="Pfam" id="PF13839"/>
    </source>
</evidence>
<evidence type="ECO:0000313" key="5">
    <source>
        <dbReference type="Proteomes" id="UP000000763"/>
    </source>
</evidence>
<sequence>MWGPHAILSLLLPPLFLPSLFLSLSLLSPSAGRGEHGLERRRAAAAAAAVEADAAAARLEVRDSLLCGLYASLLCLLHRGAPGAGGSRSFETVDSLNIFRAKDYDATIELYWAPMLAESNSDGAAVLDDRLIRSAPMNKHSTFWKGADVLVFNSHR</sequence>
<organism evidence="4 5">
    <name type="scientific">Oryza sativa subsp. japonica</name>
    <name type="common">Rice</name>
    <dbReference type="NCBI Taxonomy" id="39947"/>
    <lineage>
        <taxon>Eukaryota</taxon>
        <taxon>Viridiplantae</taxon>
        <taxon>Streptophyta</taxon>
        <taxon>Embryophyta</taxon>
        <taxon>Tracheophyta</taxon>
        <taxon>Spermatophyta</taxon>
        <taxon>Magnoliopsida</taxon>
        <taxon>Liliopsida</taxon>
        <taxon>Poales</taxon>
        <taxon>Poaceae</taxon>
        <taxon>BOP clade</taxon>
        <taxon>Oryzoideae</taxon>
        <taxon>Oryzeae</taxon>
        <taxon>Oryzinae</taxon>
        <taxon>Oryza</taxon>
        <taxon>Oryza sativa</taxon>
    </lineage>
</organism>
<dbReference type="InterPro" id="IPR026057">
    <property type="entry name" value="TBL_C"/>
</dbReference>
<name>Q7XKE0_ORYSJ</name>
<dbReference type="Proteomes" id="UP000000763">
    <property type="component" value="Chromosome 4"/>
</dbReference>
<gene>
    <name evidence="4" type="primary">OSJNBb0017I01.14</name>
</gene>
<comment type="similarity">
    <text evidence="1">Belongs to the PC-esterase family. TBL subfamily.</text>
</comment>
<dbReference type="AlphaFoldDB" id="Q7XKE0"/>
<dbReference type="EMBL" id="AL606456">
    <property type="protein sequence ID" value="CAE05734.1"/>
    <property type="molecule type" value="Genomic_DNA"/>
</dbReference>
<dbReference type="GO" id="GO:0016413">
    <property type="term" value="F:O-acetyltransferase activity"/>
    <property type="evidence" value="ECO:0007669"/>
    <property type="project" value="InterPro"/>
</dbReference>
<dbReference type="PANTHER" id="PTHR32285">
    <property type="entry name" value="PROTEIN TRICHOME BIREFRINGENCE-LIKE 9-RELATED"/>
    <property type="match status" value="1"/>
</dbReference>
<reference evidence="5" key="1">
    <citation type="journal article" date="2005" name="Nature">
        <title>The map-based sequence of the rice genome.</title>
        <authorList>
            <consortium name="International rice genome sequencing project (IRGSP)"/>
            <person name="Matsumoto T."/>
            <person name="Wu J."/>
            <person name="Kanamori H."/>
            <person name="Katayose Y."/>
            <person name="Fujisawa M."/>
            <person name="Namiki N."/>
            <person name="Mizuno H."/>
            <person name="Yamamoto K."/>
            <person name="Antonio B.A."/>
            <person name="Baba T."/>
            <person name="Sakata K."/>
            <person name="Nagamura Y."/>
            <person name="Aoki H."/>
            <person name="Arikawa K."/>
            <person name="Arita K."/>
            <person name="Bito T."/>
            <person name="Chiden Y."/>
            <person name="Fujitsuka N."/>
            <person name="Fukunaka R."/>
            <person name="Hamada M."/>
            <person name="Harada C."/>
            <person name="Hayashi A."/>
            <person name="Hijishita S."/>
            <person name="Honda M."/>
            <person name="Hosokawa S."/>
            <person name="Ichikawa Y."/>
            <person name="Idonuma A."/>
            <person name="Iijima M."/>
            <person name="Ikeda M."/>
            <person name="Ikeno M."/>
            <person name="Ito K."/>
            <person name="Ito S."/>
            <person name="Ito T."/>
            <person name="Ito Y."/>
            <person name="Ito Y."/>
            <person name="Iwabuchi A."/>
            <person name="Kamiya K."/>
            <person name="Karasawa W."/>
            <person name="Kurita K."/>
            <person name="Katagiri S."/>
            <person name="Kikuta A."/>
            <person name="Kobayashi H."/>
            <person name="Kobayashi N."/>
            <person name="Machita K."/>
            <person name="Maehara T."/>
            <person name="Masukawa M."/>
            <person name="Mizubayashi T."/>
            <person name="Mukai Y."/>
            <person name="Nagasaki H."/>
            <person name="Nagata Y."/>
            <person name="Naito S."/>
            <person name="Nakashima M."/>
            <person name="Nakama Y."/>
            <person name="Nakamichi Y."/>
            <person name="Nakamura M."/>
            <person name="Meguro A."/>
            <person name="Negishi M."/>
            <person name="Ohta I."/>
            <person name="Ohta T."/>
            <person name="Okamoto M."/>
            <person name="Ono N."/>
            <person name="Saji S."/>
            <person name="Sakaguchi M."/>
            <person name="Sakai K."/>
            <person name="Shibata M."/>
            <person name="Shimokawa T."/>
            <person name="Song J."/>
            <person name="Takazaki Y."/>
            <person name="Terasawa K."/>
            <person name="Tsugane M."/>
            <person name="Tsuji K."/>
            <person name="Ueda S."/>
            <person name="Waki K."/>
            <person name="Yamagata H."/>
            <person name="Yamamoto M."/>
            <person name="Yamamoto S."/>
            <person name="Yamane H."/>
            <person name="Yoshiki S."/>
            <person name="Yoshihara R."/>
            <person name="Yukawa K."/>
            <person name="Zhong H."/>
            <person name="Yano M."/>
            <person name="Yuan Q."/>
            <person name="Ouyang S."/>
            <person name="Liu J."/>
            <person name="Jones K.M."/>
            <person name="Gansberger K."/>
            <person name="Moffat K."/>
            <person name="Hill J."/>
            <person name="Bera J."/>
            <person name="Fadrosh D."/>
            <person name="Jin S."/>
            <person name="Johri S."/>
            <person name="Kim M."/>
            <person name="Overton L."/>
            <person name="Reardon M."/>
            <person name="Tsitrin T."/>
            <person name="Vuong H."/>
            <person name="Weaver B."/>
            <person name="Ciecko A."/>
            <person name="Tallon L."/>
            <person name="Jackson J."/>
            <person name="Pai G."/>
            <person name="Aken S.V."/>
            <person name="Utterback T."/>
            <person name="Reidmuller S."/>
            <person name="Feldblyum T."/>
            <person name="Hsiao J."/>
            <person name="Zismann V."/>
            <person name="Iobst S."/>
            <person name="de Vazeille A.R."/>
            <person name="Buell C.R."/>
            <person name="Ying K."/>
            <person name="Li Y."/>
            <person name="Lu T."/>
            <person name="Huang Y."/>
            <person name="Zhao Q."/>
            <person name="Feng Q."/>
            <person name="Zhang L."/>
            <person name="Zhu J."/>
            <person name="Weng Q."/>
            <person name="Mu J."/>
            <person name="Lu Y."/>
            <person name="Fan D."/>
            <person name="Liu Y."/>
            <person name="Guan J."/>
            <person name="Zhang Y."/>
            <person name="Yu S."/>
            <person name="Liu X."/>
            <person name="Zhang Y."/>
            <person name="Hong G."/>
            <person name="Han B."/>
            <person name="Choisne N."/>
            <person name="Demange N."/>
            <person name="Orjeda G."/>
            <person name="Samain S."/>
            <person name="Cattolico L."/>
            <person name="Pelletier E."/>
            <person name="Couloux A."/>
            <person name="Segurens B."/>
            <person name="Wincker P."/>
            <person name="D'Hont A."/>
            <person name="Scarpelli C."/>
            <person name="Weissenbach J."/>
            <person name="Salanoubat M."/>
            <person name="Quetier F."/>
            <person name="Yu Y."/>
            <person name="Kim H.R."/>
            <person name="Rambo T."/>
            <person name="Currie J."/>
            <person name="Collura K."/>
            <person name="Luo M."/>
            <person name="Yang T."/>
            <person name="Ammiraju J.S.S."/>
            <person name="Engler F."/>
            <person name="Soderlund C."/>
            <person name="Wing R.A."/>
            <person name="Palmer L.E."/>
            <person name="de la Bastide M."/>
            <person name="Spiegel L."/>
            <person name="Nascimento L."/>
            <person name="Zutavern T."/>
            <person name="O'Shaughnessy A."/>
            <person name="Dike S."/>
            <person name="Dedhia N."/>
            <person name="Preston R."/>
            <person name="Balija V."/>
            <person name="McCombie W.R."/>
            <person name="Chow T."/>
            <person name="Chen H."/>
            <person name="Chung M."/>
            <person name="Chen C."/>
            <person name="Shaw J."/>
            <person name="Wu H."/>
            <person name="Hsiao K."/>
            <person name="Chao Y."/>
            <person name="Chu M."/>
            <person name="Cheng C."/>
            <person name="Hour A."/>
            <person name="Lee P."/>
            <person name="Lin S."/>
            <person name="Lin Y."/>
            <person name="Liou J."/>
            <person name="Liu S."/>
            <person name="Hsing Y."/>
            <person name="Raghuvanshi S."/>
            <person name="Mohanty A."/>
            <person name="Bharti A.K."/>
            <person name="Gaur A."/>
            <person name="Gupta V."/>
            <person name="Kumar D."/>
            <person name="Ravi V."/>
            <person name="Vij S."/>
            <person name="Kapur A."/>
            <person name="Khurana P."/>
            <person name="Khurana P."/>
            <person name="Khurana J.P."/>
            <person name="Tyagi A.K."/>
            <person name="Gaikwad K."/>
            <person name="Singh A."/>
            <person name="Dalal V."/>
            <person name="Srivastava S."/>
            <person name="Dixit A."/>
            <person name="Pal A.K."/>
            <person name="Ghazi I.A."/>
            <person name="Yadav M."/>
            <person name="Pandit A."/>
            <person name="Bhargava A."/>
            <person name="Sureshbabu K."/>
            <person name="Batra K."/>
            <person name="Sharma T.R."/>
            <person name="Mohapatra T."/>
            <person name="Singh N.K."/>
            <person name="Messing J."/>
            <person name="Nelson A.B."/>
            <person name="Fuks G."/>
            <person name="Kavchok S."/>
            <person name="Keizer G."/>
            <person name="Linton E."/>
            <person name="Llaca V."/>
            <person name="Song R."/>
            <person name="Tanyolac B."/>
            <person name="Young S."/>
            <person name="Ho-Il K."/>
            <person name="Hahn J.H."/>
            <person name="Sangsakoo G."/>
            <person name="Vanavichit A."/>
            <person name="de Mattos Luiz.A.T."/>
            <person name="Zimmer P.D."/>
            <person name="Malone G."/>
            <person name="Dellagostin O."/>
            <person name="de Oliveira A.C."/>
            <person name="Bevan M."/>
            <person name="Bancroft I."/>
            <person name="Minx P."/>
            <person name="Cordum H."/>
            <person name="Wilson R."/>
            <person name="Cheng Z."/>
            <person name="Jin W."/>
            <person name="Jiang J."/>
            <person name="Leong S.A."/>
            <person name="Iwama H."/>
            <person name="Gojobori T."/>
            <person name="Itoh T."/>
            <person name="Niimura Y."/>
            <person name="Fujii Y."/>
            <person name="Habara T."/>
            <person name="Sakai H."/>
            <person name="Sato Y."/>
            <person name="Wilson G."/>
            <person name="Kumar K."/>
            <person name="McCouch S."/>
            <person name="Juretic N."/>
            <person name="Hoen D."/>
            <person name="Wright S."/>
            <person name="Bruskiewich R."/>
            <person name="Bureau T."/>
            <person name="Miyao A."/>
            <person name="Hirochika H."/>
            <person name="Nishikawa T."/>
            <person name="Kadowaki K."/>
            <person name="Sugiura M."/>
            <person name="Burr B."/>
            <person name="Sasaki T."/>
        </authorList>
    </citation>
    <scope>NUCLEOTIDE SEQUENCE [LARGE SCALE GENOMIC DNA]</scope>
    <source>
        <strain evidence="5">cv. Nipponbare</strain>
    </source>
</reference>